<dbReference type="PANTHER" id="PTHR48295">
    <property type="entry name" value="CRANIOFACIAL DEVELOPMENT PROTEIN 1"/>
    <property type="match status" value="1"/>
</dbReference>
<feature type="region of interest" description="Disordered" evidence="1">
    <location>
        <begin position="1"/>
        <end position="121"/>
    </location>
</feature>
<name>A0AAD1XSH5_EUPCR</name>
<evidence type="ECO:0000313" key="3">
    <source>
        <dbReference type="EMBL" id="CAI2378150.1"/>
    </source>
</evidence>
<dbReference type="Pfam" id="PF07572">
    <property type="entry name" value="BCNT"/>
    <property type="match status" value="1"/>
</dbReference>
<protein>
    <recommendedName>
        <fullName evidence="2">BCNT-C domain-containing protein</fullName>
    </recommendedName>
</protein>
<reference evidence="3" key="1">
    <citation type="submission" date="2023-07" db="EMBL/GenBank/DDBJ databases">
        <authorList>
            <consortium name="AG Swart"/>
            <person name="Singh M."/>
            <person name="Singh A."/>
            <person name="Seah K."/>
            <person name="Emmerich C."/>
        </authorList>
    </citation>
    <scope>NUCLEOTIDE SEQUENCE</scope>
    <source>
        <strain evidence="3">DP1</strain>
    </source>
</reference>
<dbReference type="EMBL" id="CAMPGE010019846">
    <property type="protein sequence ID" value="CAI2378150.1"/>
    <property type="molecule type" value="Genomic_DNA"/>
</dbReference>
<dbReference type="InterPro" id="IPR011421">
    <property type="entry name" value="BCNT-C"/>
</dbReference>
<comment type="caution">
    <text evidence="3">The sequence shown here is derived from an EMBL/GenBank/DDBJ whole genome shotgun (WGS) entry which is preliminary data.</text>
</comment>
<feature type="region of interest" description="Disordered" evidence="1">
    <location>
        <begin position="245"/>
        <end position="267"/>
    </location>
</feature>
<dbReference type="AlphaFoldDB" id="A0AAD1XSH5"/>
<evidence type="ECO:0000313" key="4">
    <source>
        <dbReference type="Proteomes" id="UP001295684"/>
    </source>
</evidence>
<evidence type="ECO:0000259" key="2">
    <source>
        <dbReference type="PROSITE" id="PS51279"/>
    </source>
</evidence>
<keyword evidence="4" id="KW-1185">Reference proteome</keyword>
<dbReference type="PROSITE" id="PS51279">
    <property type="entry name" value="BCNT_C"/>
    <property type="match status" value="1"/>
</dbReference>
<organism evidence="3 4">
    <name type="scientific">Euplotes crassus</name>
    <dbReference type="NCBI Taxonomy" id="5936"/>
    <lineage>
        <taxon>Eukaryota</taxon>
        <taxon>Sar</taxon>
        <taxon>Alveolata</taxon>
        <taxon>Ciliophora</taxon>
        <taxon>Intramacronucleata</taxon>
        <taxon>Spirotrichea</taxon>
        <taxon>Hypotrichia</taxon>
        <taxon>Euplotida</taxon>
        <taxon>Euplotidae</taxon>
        <taxon>Moneuplotes</taxon>
    </lineage>
</organism>
<gene>
    <name evidence="3" type="ORF">ECRASSUSDP1_LOCUS19545</name>
</gene>
<proteinExistence type="predicted"/>
<dbReference type="PANTHER" id="PTHR48295:SF1">
    <property type="entry name" value="SWR1-COMPLEX PROTEIN 5"/>
    <property type="match status" value="1"/>
</dbReference>
<feature type="compositionally biased region" description="Basic and acidic residues" evidence="1">
    <location>
        <begin position="54"/>
        <end position="121"/>
    </location>
</feature>
<evidence type="ECO:0000256" key="1">
    <source>
        <dbReference type="SAM" id="MobiDB-lite"/>
    </source>
</evidence>
<feature type="domain" description="BCNT-C" evidence="2">
    <location>
        <begin position="181"/>
        <end position="260"/>
    </location>
</feature>
<dbReference type="InterPro" id="IPR027124">
    <property type="entry name" value="Swc5/CFDP1/2"/>
</dbReference>
<accession>A0AAD1XSH5</accession>
<feature type="compositionally biased region" description="Acidic residues" evidence="1">
    <location>
        <begin position="10"/>
        <end position="19"/>
    </location>
</feature>
<dbReference type="Proteomes" id="UP001295684">
    <property type="component" value="Unassembled WGS sequence"/>
</dbReference>
<feature type="compositionally biased region" description="Basic residues" evidence="1">
    <location>
        <begin position="26"/>
        <end position="35"/>
    </location>
</feature>
<feature type="compositionally biased region" description="Polar residues" evidence="1">
    <location>
        <begin position="36"/>
        <end position="47"/>
    </location>
</feature>
<sequence length="267" mass="31152">MDILNQKFDSDEEDEDYIPAEEKAKNSQKRSKNSLHRNTTNSSTQEAADTMQALRDKKQSKEVDDIWEMMKAEEQTQQKREDGIGGVKEDEDKRRIKRAKEVEEEKVEREKEKRKVKKIDESSSIDDAAAQALLAIRAMKSKNNGNTVKEKVTFAGGSYEIEREKTAKDVKREEKIKQREAKESDGFDQLVSNIDNLDKKVNCLQKTEMDWEKYTKEKGIKEDLEKNRKDGHLAKQRFLDKVSDTEYSQKKTAIKNREEQIRNRDAK</sequence>